<proteinExistence type="inferred from homology"/>
<name>A0ABP1S9H2_9HEXA</name>
<dbReference type="PROSITE" id="PS00719">
    <property type="entry name" value="GLYCOSYL_HYDROL_F2_1"/>
    <property type="match status" value="1"/>
</dbReference>
<evidence type="ECO:0000313" key="7">
    <source>
        <dbReference type="EMBL" id="CAL8147733.1"/>
    </source>
</evidence>
<dbReference type="InterPro" id="IPR013783">
    <property type="entry name" value="Ig-like_fold"/>
</dbReference>
<evidence type="ECO:0000259" key="5">
    <source>
        <dbReference type="Pfam" id="PF02836"/>
    </source>
</evidence>
<dbReference type="Gene3D" id="3.20.20.80">
    <property type="entry name" value="Glycosidases"/>
    <property type="match status" value="1"/>
</dbReference>
<keyword evidence="4" id="KW-0732">Signal</keyword>
<dbReference type="InterPro" id="IPR023230">
    <property type="entry name" value="Glyco_hydro_2_CS"/>
</dbReference>
<dbReference type="PANTHER" id="PTHR10066">
    <property type="entry name" value="BETA-GLUCURONIDASE"/>
    <property type="match status" value="1"/>
</dbReference>
<evidence type="ECO:0000256" key="1">
    <source>
        <dbReference type="ARBA" id="ARBA00007401"/>
    </source>
</evidence>
<feature type="chain" id="PRO_5045358751" description="Beta-glucuronidase" evidence="4">
    <location>
        <begin position="24"/>
        <end position="661"/>
    </location>
</feature>
<dbReference type="InterPro" id="IPR006104">
    <property type="entry name" value="Glyco_hydro_2_N"/>
</dbReference>
<accession>A0ABP1S9H2</accession>
<dbReference type="Gene3D" id="2.60.120.260">
    <property type="entry name" value="Galactose-binding domain-like"/>
    <property type="match status" value="1"/>
</dbReference>
<keyword evidence="8" id="KW-1185">Reference proteome</keyword>
<feature type="signal peptide" evidence="4">
    <location>
        <begin position="1"/>
        <end position="23"/>
    </location>
</feature>
<dbReference type="Proteomes" id="UP001642540">
    <property type="component" value="Unassembled WGS sequence"/>
</dbReference>
<dbReference type="InterPro" id="IPR023232">
    <property type="entry name" value="Glyco_hydro_2_AS"/>
</dbReference>
<dbReference type="Pfam" id="PF02836">
    <property type="entry name" value="Glyco_hydro_2_C"/>
    <property type="match status" value="1"/>
</dbReference>
<dbReference type="InterPro" id="IPR017853">
    <property type="entry name" value="GH"/>
</dbReference>
<evidence type="ECO:0000259" key="6">
    <source>
        <dbReference type="Pfam" id="PF02837"/>
    </source>
</evidence>
<gene>
    <name evidence="7" type="ORF">ODALV1_LOCUS31221</name>
</gene>
<evidence type="ECO:0000256" key="4">
    <source>
        <dbReference type="SAM" id="SignalP"/>
    </source>
</evidence>
<evidence type="ECO:0000256" key="2">
    <source>
        <dbReference type="ARBA" id="ARBA00022801"/>
    </source>
</evidence>
<feature type="domain" description="Glycoside hydrolase family 2 catalytic" evidence="5">
    <location>
        <begin position="343"/>
        <end position="641"/>
    </location>
</feature>
<organism evidence="7 8">
    <name type="scientific">Orchesella dallaii</name>
    <dbReference type="NCBI Taxonomy" id="48710"/>
    <lineage>
        <taxon>Eukaryota</taxon>
        <taxon>Metazoa</taxon>
        <taxon>Ecdysozoa</taxon>
        <taxon>Arthropoda</taxon>
        <taxon>Hexapoda</taxon>
        <taxon>Collembola</taxon>
        <taxon>Entomobryomorpha</taxon>
        <taxon>Entomobryoidea</taxon>
        <taxon>Orchesellidae</taxon>
        <taxon>Orchesellinae</taxon>
        <taxon>Orchesella</taxon>
    </lineage>
</organism>
<dbReference type="InterPro" id="IPR006101">
    <property type="entry name" value="Glyco_hydro_2"/>
</dbReference>
<dbReference type="EMBL" id="CAXLJM020000166">
    <property type="protein sequence ID" value="CAL8147733.1"/>
    <property type="molecule type" value="Genomic_DNA"/>
</dbReference>
<evidence type="ECO:0000256" key="3">
    <source>
        <dbReference type="ARBA" id="ARBA00023295"/>
    </source>
</evidence>
<dbReference type="SUPFAM" id="SSF49785">
    <property type="entry name" value="Galactose-binding domain-like"/>
    <property type="match status" value="1"/>
</dbReference>
<dbReference type="SUPFAM" id="SSF51445">
    <property type="entry name" value="(Trans)glycosidases"/>
    <property type="match status" value="1"/>
</dbReference>
<comment type="similarity">
    <text evidence="1">Belongs to the glycosyl hydrolase 2 family.</text>
</comment>
<dbReference type="NCBIfam" id="NF007538">
    <property type="entry name" value="PRK10150.1"/>
    <property type="match status" value="1"/>
</dbReference>
<dbReference type="PRINTS" id="PR00132">
    <property type="entry name" value="GLHYDRLASE2"/>
</dbReference>
<protein>
    <recommendedName>
        <fullName evidence="9">Beta-glucuronidase</fullName>
    </recommendedName>
</protein>
<dbReference type="PROSITE" id="PS00608">
    <property type="entry name" value="GLYCOSYL_HYDROL_F2_2"/>
    <property type="match status" value="1"/>
</dbReference>
<dbReference type="PANTHER" id="PTHR10066:SF67">
    <property type="entry name" value="BETA-GLUCURONIDASE"/>
    <property type="match status" value="1"/>
</dbReference>
<dbReference type="Gene3D" id="2.60.40.10">
    <property type="entry name" value="Immunoglobulins"/>
    <property type="match status" value="1"/>
</dbReference>
<comment type="caution">
    <text evidence="7">The sequence shown here is derived from an EMBL/GenBank/DDBJ whole genome shotgun (WGS) entry which is preliminary data.</text>
</comment>
<dbReference type="SUPFAM" id="SSF49303">
    <property type="entry name" value="beta-Galactosidase/glucuronidase domain"/>
    <property type="match status" value="1"/>
</dbReference>
<keyword evidence="2" id="KW-0378">Hydrolase</keyword>
<evidence type="ECO:0000313" key="8">
    <source>
        <dbReference type="Proteomes" id="UP001642540"/>
    </source>
</evidence>
<dbReference type="Pfam" id="PF02837">
    <property type="entry name" value="Glyco_hydro_2_N"/>
    <property type="match status" value="1"/>
</dbReference>
<dbReference type="InterPro" id="IPR036156">
    <property type="entry name" value="Beta-gal/glucu_dom_sf"/>
</dbReference>
<sequence>MGEKNWIRLLFLLVLSLEWHVSSVECGGILYPQESETREVKSLDGIWQFLADEAGGEGRGFKENWHLKKLNELGKVELMPVPSSFNDITQNKDVRDHIGWVWYARTFWVPQNWRSDDRRVFLRFGSANYHAVVWVNGNYATNHTGGYLPFVADVTKLLEYGKENYITVALNNTLHYETIPQGTLHYPSDRSRYPEGFVIQGYNFDYFNFAGIHRPVYLYTTPPSYINDVTIITDFKETSNETIGLVNFAIKYHASSSISSPSALSCLVAIRDDKNRKVGVAQSCSDSIEIHNAKLWWPYLSAPVGEKEAFLYTLEVYLTNSEEEEQFEGDVYRLKFGIRTAQVVNDTFLVNKKPFYFRGFGRHEDYTLRGRGVDNVMLVKDHNLLLWTGANSYRTSHYPYAEEILDLTDRLGIVIIDESPAIGLTGFGEELCTSHIQVMRELVHRDKNRASVLMWSIGNEPKSLEAPATNYFNKVINATRRFDKAGRPITIVVNQGFSNHTAPDLDVVSINRYFAWYGDTGRSEVIKLQIPTEVKSWYESYKKPVLISEYGAGSIVGMHQNPSFVWTEDYQTNYLIEHFKAFDELRKEVPYFIGEMIWNFADFATPQETFRPWGCMKGIFTRERQPKQAAHVVRRRYWMLANQTGALCDDAWMMPTDMKQV</sequence>
<dbReference type="InterPro" id="IPR008979">
    <property type="entry name" value="Galactose-bd-like_sf"/>
</dbReference>
<feature type="domain" description="Glycosyl hydrolases family 2 sugar binding" evidence="6">
    <location>
        <begin position="40"/>
        <end position="222"/>
    </location>
</feature>
<evidence type="ECO:0008006" key="9">
    <source>
        <dbReference type="Google" id="ProtNLM"/>
    </source>
</evidence>
<keyword evidence="3" id="KW-0326">Glycosidase</keyword>
<reference evidence="7 8" key="1">
    <citation type="submission" date="2024-08" db="EMBL/GenBank/DDBJ databases">
        <authorList>
            <person name="Cucini C."/>
            <person name="Frati F."/>
        </authorList>
    </citation>
    <scope>NUCLEOTIDE SEQUENCE [LARGE SCALE GENOMIC DNA]</scope>
</reference>
<dbReference type="InterPro" id="IPR006103">
    <property type="entry name" value="Glyco_hydro_2_cat"/>
</dbReference>